<dbReference type="InterPro" id="IPR011833">
    <property type="entry name" value="Glycg_phsphrylas"/>
</dbReference>
<dbReference type="Gene3D" id="3.40.50.2000">
    <property type="entry name" value="Glycogen Phosphorylase B"/>
    <property type="match status" value="2"/>
</dbReference>
<dbReference type="GO" id="GO:0008184">
    <property type="term" value="F:glycogen phosphorylase activity"/>
    <property type="evidence" value="ECO:0007669"/>
    <property type="project" value="InterPro"/>
</dbReference>
<accession>A0AAW9PXM3</accession>
<dbReference type="GO" id="GO:0005980">
    <property type="term" value="P:glycogen catabolic process"/>
    <property type="evidence" value="ECO:0007669"/>
    <property type="project" value="TreeGrafter"/>
</dbReference>
<evidence type="ECO:0000256" key="7">
    <source>
        <dbReference type="ARBA" id="ARBA00022898"/>
    </source>
</evidence>
<evidence type="ECO:0000313" key="12">
    <source>
        <dbReference type="EMBL" id="MEE3715198.1"/>
    </source>
</evidence>
<dbReference type="NCBIfam" id="TIGR02093">
    <property type="entry name" value="P_ylase"/>
    <property type="match status" value="1"/>
</dbReference>
<dbReference type="Proteomes" id="UP001333818">
    <property type="component" value="Unassembled WGS sequence"/>
</dbReference>
<dbReference type="GO" id="GO:0005737">
    <property type="term" value="C:cytoplasm"/>
    <property type="evidence" value="ECO:0007669"/>
    <property type="project" value="TreeGrafter"/>
</dbReference>
<name>A0AAW9PXM3_9CYAN</name>
<gene>
    <name evidence="12" type="ORF">V2H45_00405</name>
</gene>
<keyword evidence="7 10" id="KW-0663">Pyridoxal phosphate</keyword>
<dbReference type="FunFam" id="3.40.50.2000:FF:000005">
    <property type="entry name" value="Alpha-1,4 glucan phosphorylase"/>
    <property type="match status" value="1"/>
</dbReference>
<protein>
    <recommendedName>
        <fullName evidence="11">Alpha-1,4 glucan phosphorylase</fullName>
        <ecNumber evidence="11">2.4.1.1</ecNumber>
    </recommendedName>
</protein>
<dbReference type="SUPFAM" id="SSF53756">
    <property type="entry name" value="UDP-Glycosyltransferase/glycogen phosphorylase"/>
    <property type="match status" value="1"/>
</dbReference>
<evidence type="ECO:0000256" key="9">
    <source>
        <dbReference type="ARBA" id="ARBA00025174"/>
    </source>
</evidence>
<keyword evidence="5 11" id="KW-0328">Glycosyltransferase</keyword>
<dbReference type="CDD" id="cd04300">
    <property type="entry name" value="GT35_Glycogen_Phosphorylase"/>
    <property type="match status" value="1"/>
</dbReference>
<dbReference type="Pfam" id="PF00343">
    <property type="entry name" value="Phosphorylase"/>
    <property type="match status" value="1"/>
</dbReference>
<evidence type="ECO:0000256" key="11">
    <source>
        <dbReference type="RuleBase" id="RU000587"/>
    </source>
</evidence>
<dbReference type="InterPro" id="IPR035090">
    <property type="entry name" value="Pyridoxal_P_attach_site"/>
</dbReference>
<proteinExistence type="inferred from homology"/>
<sequence>METSVQSNIKIEDDRTGLSVETLKRAFADNLFYIQGKYNAIATPNDYYMALAYTLRDRLLQRWLKTVKTYLDRDVKIVYYLSAEFLMGRHLGNSLINLEIYESVRQAVQASGLNLDELLEQEPDPGLGNGGLGRLAACFLDSLATLEIPAIGYGIRYEFGIFNQSIQDGWQVEIPDKWLRFGNPWEIERPDATVEVKFGGHTEVYHDDKGQERVRWIPSHTAIGIPFDTPVPGYDTNTVNTLRLWKAEAGDDFNFQAFNAGDYDGAVSSKMRSETISKVLYPNDNTPQGRQLRLEQQIFFVSCSLQDIIRNHLRKYKNLENLHETAAIQLNDTHPAISIAEMMRLLLDEHKMDWDVAWRITQRTFAYTNHTLMPEALERWTVSLFSSLLPRHLEIIYEINNRFLNDVKTWYPGDDALLSRLSLIEEGQEKQVRMAHLACVGSHSVNGVAALHTELLKHDVLKDFYKLWPEKFINKTNGVTPRRWVLLSNPKLSALITAKIGKTWLTHLDELRKLEAYTDDPVFCKDWHQIKRENKAKLAEYIQYHSGVEINVDSLFDIQVKRIHEYKRQHLAILQVVGLYIKIKNNPNIDIVPRTFIFGGKAAPGYFMAKLVIKLINSVANVVNKDPDVRNRLKVVFLPNFSASLGQLIYPAADLSEQISTAGKEASGTGNMKFTMNGALTIGTLDGANIEIREEVGDENFFLFGLTTPEVYDMKAKGYNPQHFYQTNPELKAVIDRISMGYFSSGDTELFKPLIDSLMYHDDYMLFADYQAYVDCQERVSETYRDQKKWTKMAILNVARSGKFSADRTIKEYCDEIWHAKPVKVSLEEYTQAHATLKG</sequence>
<keyword evidence="8 11" id="KW-0119">Carbohydrate metabolism</keyword>
<evidence type="ECO:0000256" key="1">
    <source>
        <dbReference type="ARBA" id="ARBA00001275"/>
    </source>
</evidence>
<comment type="function">
    <text evidence="11">Allosteric enzyme that catalyzes the rate-limiting step in glycogen catabolism, the phosphorolytic cleavage of glycogen to produce glucose-1-phosphate, and plays a central role in maintaining cellular and organismal glucose homeostasis.</text>
</comment>
<evidence type="ECO:0000256" key="3">
    <source>
        <dbReference type="ARBA" id="ARBA00006047"/>
    </source>
</evidence>
<comment type="function">
    <text evidence="9">Phosphorylase is an important allosteric enzyme in carbohydrate metabolism. Enzymes from different sources differ in their regulatory mechanisms and in their natural substrates. However, all known phosphorylases share catalytic and structural properties.</text>
</comment>
<dbReference type="InterPro" id="IPR000811">
    <property type="entry name" value="Glyco_trans_35"/>
</dbReference>
<dbReference type="AlphaFoldDB" id="A0AAW9PXM3"/>
<dbReference type="GO" id="GO:0030170">
    <property type="term" value="F:pyridoxal phosphate binding"/>
    <property type="evidence" value="ECO:0007669"/>
    <property type="project" value="InterPro"/>
</dbReference>
<evidence type="ECO:0000313" key="13">
    <source>
        <dbReference type="Proteomes" id="UP001333818"/>
    </source>
</evidence>
<evidence type="ECO:0000256" key="6">
    <source>
        <dbReference type="ARBA" id="ARBA00022679"/>
    </source>
</evidence>
<dbReference type="EC" id="2.4.1.1" evidence="11"/>
<evidence type="ECO:0000256" key="4">
    <source>
        <dbReference type="ARBA" id="ARBA00022600"/>
    </source>
</evidence>
<keyword evidence="6 11" id="KW-0808">Transferase</keyword>
<dbReference type="FunFam" id="3.40.50.2000:FF:000002">
    <property type="entry name" value="Alpha-1,4 glucan phosphorylase"/>
    <property type="match status" value="1"/>
</dbReference>
<evidence type="ECO:0000256" key="5">
    <source>
        <dbReference type="ARBA" id="ARBA00022676"/>
    </source>
</evidence>
<reference evidence="12" key="1">
    <citation type="submission" date="2024-01" db="EMBL/GenBank/DDBJ databases">
        <title>Bank of Algae and Cyanobacteria of the Azores (BACA) strain genomes.</title>
        <authorList>
            <person name="Luz R."/>
            <person name="Cordeiro R."/>
            <person name="Fonseca A."/>
            <person name="Goncalves V."/>
        </authorList>
    </citation>
    <scope>NUCLEOTIDE SEQUENCE</scope>
    <source>
        <strain evidence="12">BACA0141</strain>
    </source>
</reference>
<keyword evidence="4" id="KW-0321">Glycogen metabolism</keyword>
<dbReference type="PIRSF" id="PIRSF000460">
    <property type="entry name" value="Pprylas_GlgP"/>
    <property type="match status" value="1"/>
</dbReference>
<dbReference type="PANTHER" id="PTHR11468">
    <property type="entry name" value="GLYCOGEN PHOSPHORYLASE"/>
    <property type="match status" value="1"/>
</dbReference>
<dbReference type="PROSITE" id="PS00102">
    <property type="entry name" value="PHOSPHORYLASE"/>
    <property type="match status" value="1"/>
</dbReference>
<dbReference type="RefSeq" id="WP_330481621.1">
    <property type="nucleotide sequence ID" value="NZ_JAZBJZ010000001.1"/>
</dbReference>
<evidence type="ECO:0000256" key="10">
    <source>
        <dbReference type="PIRSR" id="PIRSR000460-1"/>
    </source>
</evidence>
<organism evidence="12 13">
    <name type="scientific">Tumidithrix elongata BACA0141</name>
    <dbReference type="NCBI Taxonomy" id="2716417"/>
    <lineage>
        <taxon>Bacteria</taxon>
        <taxon>Bacillati</taxon>
        <taxon>Cyanobacteriota</taxon>
        <taxon>Cyanophyceae</taxon>
        <taxon>Pseudanabaenales</taxon>
        <taxon>Pseudanabaenaceae</taxon>
        <taxon>Tumidithrix</taxon>
        <taxon>Tumidithrix elongata</taxon>
    </lineage>
</organism>
<dbReference type="EMBL" id="JAZBJZ010000001">
    <property type="protein sequence ID" value="MEE3715198.1"/>
    <property type="molecule type" value="Genomic_DNA"/>
</dbReference>
<comment type="caution">
    <text evidence="12">The sequence shown here is derived from an EMBL/GenBank/DDBJ whole genome shotgun (WGS) entry which is preliminary data.</text>
</comment>
<dbReference type="PANTHER" id="PTHR11468:SF3">
    <property type="entry name" value="GLYCOGEN PHOSPHORYLASE, LIVER FORM"/>
    <property type="match status" value="1"/>
</dbReference>
<comment type="catalytic activity">
    <reaction evidence="1 11">
        <text>[(1-&gt;4)-alpha-D-glucosyl](n) + phosphate = [(1-&gt;4)-alpha-D-glucosyl](n-1) + alpha-D-glucose 1-phosphate</text>
        <dbReference type="Rhea" id="RHEA:41732"/>
        <dbReference type="Rhea" id="RHEA-COMP:9584"/>
        <dbReference type="Rhea" id="RHEA-COMP:9586"/>
        <dbReference type="ChEBI" id="CHEBI:15444"/>
        <dbReference type="ChEBI" id="CHEBI:43474"/>
        <dbReference type="ChEBI" id="CHEBI:58601"/>
        <dbReference type="EC" id="2.4.1.1"/>
    </reaction>
</comment>
<comment type="cofactor">
    <cofactor evidence="2 11">
        <name>pyridoxal 5'-phosphate</name>
        <dbReference type="ChEBI" id="CHEBI:597326"/>
    </cofactor>
</comment>
<keyword evidence="13" id="KW-1185">Reference proteome</keyword>
<comment type="similarity">
    <text evidence="3 11">Belongs to the glycogen phosphorylase family.</text>
</comment>
<evidence type="ECO:0000256" key="2">
    <source>
        <dbReference type="ARBA" id="ARBA00001933"/>
    </source>
</evidence>
<feature type="modified residue" description="N6-(pyridoxal phosphate)lysine" evidence="10">
    <location>
        <position position="673"/>
    </location>
</feature>
<evidence type="ECO:0000256" key="8">
    <source>
        <dbReference type="ARBA" id="ARBA00023277"/>
    </source>
</evidence>